<reference evidence="2" key="1">
    <citation type="submission" date="2019-09" db="EMBL/GenBank/DDBJ databases">
        <title>Mumia zhuanghuii sp. nov. isolated from the intestinal contents of plateau pika (Ochotona curzoniae) in the Qinghai-Tibet plateau of China.</title>
        <authorList>
            <person name="Tian Z."/>
        </authorList>
    </citation>
    <scope>NUCLEOTIDE SEQUENCE [LARGE SCALE GENOMIC DNA]</scope>
    <source>
        <strain evidence="2">L-031</strain>
    </source>
</reference>
<dbReference type="RefSeq" id="WP_150921429.1">
    <property type="nucleotide sequence ID" value="NZ_CP044232.1"/>
</dbReference>
<organism evidence="1 2">
    <name type="scientific">Microbacterium lushaniae</name>
    <dbReference type="NCBI Taxonomy" id="2614639"/>
    <lineage>
        <taxon>Bacteria</taxon>
        <taxon>Bacillati</taxon>
        <taxon>Actinomycetota</taxon>
        <taxon>Actinomycetes</taxon>
        <taxon>Micrococcales</taxon>
        <taxon>Microbacteriaceae</taxon>
        <taxon>Microbacterium</taxon>
    </lineage>
</organism>
<dbReference type="EMBL" id="CP044232">
    <property type="protein sequence ID" value="QEW01985.1"/>
    <property type="molecule type" value="Genomic_DNA"/>
</dbReference>
<dbReference type="Proteomes" id="UP000325516">
    <property type="component" value="Chromosome"/>
</dbReference>
<evidence type="ECO:0000313" key="1">
    <source>
        <dbReference type="EMBL" id="QEW01985.1"/>
    </source>
</evidence>
<proteinExistence type="predicted"/>
<protein>
    <submittedName>
        <fullName evidence="1">Uncharacterized protein</fullName>
    </submittedName>
</protein>
<accession>A0A5J6L0I8</accession>
<accession>A0A5J5JCZ0</accession>
<dbReference type="AlphaFoldDB" id="A0A5J5JCZ0"/>
<dbReference type="KEGG" id="mlz:F6J85_01975"/>
<name>A0A5J5JCZ0_9MICO</name>
<keyword evidence="2" id="KW-1185">Reference proteome</keyword>
<sequence length="83" mass="8892">MDDKAVDAGQSAIPPEGAVLEIEGVAVTSFTAVVQRLRTDYPAVTATRIETILLREWDAFTAGRPLVVPTAVEAGVREILDQL</sequence>
<gene>
    <name evidence="1" type="ORF">F6J85_01975</name>
</gene>
<evidence type="ECO:0000313" key="2">
    <source>
        <dbReference type="Proteomes" id="UP000325516"/>
    </source>
</evidence>